<feature type="region of interest" description="Disordered" evidence="1">
    <location>
        <begin position="96"/>
        <end position="122"/>
    </location>
</feature>
<accession>A0A1I1ZT83</accession>
<sequence>MHPERLLAALAVRERLLDRRAEVGQRVAPGHPRLEPGRAGIGTSMFALARRDGLVRVLPRLPPLAVDAWLAMHEGLRTPRRVRLRFDLLAARLGGYVTGEGPTRPAPPRGPAPKAPTARRSK</sequence>
<dbReference type="EMBL" id="FOMX01000012">
    <property type="protein sequence ID" value="SFE34871.1"/>
    <property type="molecule type" value="Genomic_DNA"/>
</dbReference>
<keyword evidence="3" id="KW-1185">Reference proteome</keyword>
<dbReference type="STRING" id="54.SAMN02745121_03949"/>
<evidence type="ECO:0000256" key="1">
    <source>
        <dbReference type="SAM" id="MobiDB-lite"/>
    </source>
</evidence>
<evidence type="ECO:0000313" key="2">
    <source>
        <dbReference type="EMBL" id="SFE34871.1"/>
    </source>
</evidence>
<organism evidence="2 3">
    <name type="scientific">Nannocystis exedens</name>
    <dbReference type="NCBI Taxonomy" id="54"/>
    <lineage>
        <taxon>Bacteria</taxon>
        <taxon>Pseudomonadati</taxon>
        <taxon>Myxococcota</taxon>
        <taxon>Polyangia</taxon>
        <taxon>Nannocystales</taxon>
        <taxon>Nannocystaceae</taxon>
        <taxon>Nannocystis</taxon>
    </lineage>
</organism>
<reference evidence="3" key="1">
    <citation type="submission" date="2016-10" db="EMBL/GenBank/DDBJ databases">
        <authorList>
            <person name="Varghese N."/>
            <person name="Submissions S."/>
        </authorList>
    </citation>
    <scope>NUCLEOTIDE SEQUENCE [LARGE SCALE GENOMIC DNA]</scope>
    <source>
        <strain evidence="3">ATCC 25963</strain>
    </source>
</reference>
<evidence type="ECO:0000313" key="3">
    <source>
        <dbReference type="Proteomes" id="UP000199400"/>
    </source>
</evidence>
<dbReference type="AlphaFoldDB" id="A0A1I1ZT83"/>
<name>A0A1I1ZT83_9BACT</name>
<dbReference type="RefSeq" id="WP_143140669.1">
    <property type="nucleotide sequence ID" value="NZ_FOMX01000012.1"/>
</dbReference>
<feature type="compositionally biased region" description="Pro residues" evidence="1">
    <location>
        <begin position="104"/>
        <end position="114"/>
    </location>
</feature>
<proteinExistence type="predicted"/>
<dbReference type="Proteomes" id="UP000199400">
    <property type="component" value="Unassembled WGS sequence"/>
</dbReference>
<gene>
    <name evidence="2" type="ORF">SAMN02745121_03949</name>
</gene>
<protein>
    <submittedName>
        <fullName evidence="2">Uncharacterized protein</fullName>
    </submittedName>
</protein>